<keyword evidence="1" id="KW-0560">Oxidoreductase</keyword>
<name>A0A7X0M429_9ACTN</name>
<dbReference type="RefSeq" id="WP_184978146.1">
    <property type="nucleotide sequence ID" value="NZ_BAAALO010000084.1"/>
</dbReference>
<dbReference type="PANTHER" id="PTHR13789">
    <property type="entry name" value="MONOOXYGENASE"/>
    <property type="match status" value="1"/>
</dbReference>
<comment type="caution">
    <text evidence="4">The sequence shown here is derived from an EMBL/GenBank/DDBJ whole genome shotgun (WGS) entry which is preliminary data.</text>
</comment>
<keyword evidence="2" id="KW-0503">Monooxygenase</keyword>
<dbReference type="SUPFAM" id="SSF51905">
    <property type="entry name" value="FAD/NAD(P)-binding domain"/>
    <property type="match status" value="1"/>
</dbReference>
<accession>A0A7X0M429</accession>
<evidence type="ECO:0000256" key="2">
    <source>
        <dbReference type="ARBA" id="ARBA00023033"/>
    </source>
</evidence>
<dbReference type="EMBL" id="JACHIU010000001">
    <property type="protein sequence ID" value="MBB6470840.1"/>
    <property type="molecule type" value="Genomic_DNA"/>
</dbReference>
<proteinExistence type="predicted"/>
<dbReference type="Proteomes" id="UP000555564">
    <property type="component" value="Unassembled WGS sequence"/>
</dbReference>
<evidence type="ECO:0000256" key="1">
    <source>
        <dbReference type="ARBA" id="ARBA00023002"/>
    </source>
</evidence>
<dbReference type="PRINTS" id="PR00420">
    <property type="entry name" value="RNGMNOXGNASE"/>
</dbReference>
<dbReference type="InterPro" id="IPR050493">
    <property type="entry name" value="FAD-dep_Monooxygenase_BioMet"/>
</dbReference>
<dbReference type="Gene3D" id="3.50.50.60">
    <property type="entry name" value="FAD/NAD(P)-binding domain"/>
    <property type="match status" value="1"/>
</dbReference>
<evidence type="ECO:0000313" key="5">
    <source>
        <dbReference type="Proteomes" id="UP000555564"/>
    </source>
</evidence>
<dbReference type="PANTHER" id="PTHR13789:SF309">
    <property type="entry name" value="PUTATIVE (AFU_ORTHOLOGUE AFUA_6G14510)-RELATED"/>
    <property type="match status" value="1"/>
</dbReference>
<dbReference type="InterPro" id="IPR002938">
    <property type="entry name" value="FAD-bd"/>
</dbReference>
<evidence type="ECO:0000313" key="4">
    <source>
        <dbReference type="EMBL" id="MBB6470840.1"/>
    </source>
</evidence>
<sequence>MTTVKTAVVVGGGIAGPMAALALRKAGIAATVYEAYPSVADGVGGTLALAPNGLAALRVLGADDAVRAIATPITRNVLAIGARRFDLPVVAGLPPLQVVHRGALHRELRDVAVAGGVPVEYGRRLVGVRETAAGVTAVFADGGTVTADVLVGADGIRSTVRGLIDPGAAGPRYTGLLGFEAVARHETGAAPGTMTFTFGKGGYYLYWPEPGGGTRWGVNLPQDRPMTLVEARAVPASEWMDRLRAAYAADTPGHDLMRTSDADDLQVTGSLLIMPPLRHWHRDRMVLVGDSAHAPSNSSGQGASLALESAIQLARCLRDLPDVPSAFAAYERLRRPRVERIAARAARLNHAKAPGPVARRLMPLLMPLMLKTVMNPEKTLAPEQRHVIDWPAPVSDEDLKVGMNKTYGVAGNN</sequence>
<dbReference type="AlphaFoldDB" id="A0A7X0M429"/>
<dbReference type="InterPro" id="IPR036188">
    <property type="entry name" value="FAD/NAD-bd_sf"/>
</dbReference>
<gene>
    <name evidence="4" type="ORF">BJ992_000271</name>
</gene>
<dbReference type="Pfam" id="PF01494">
    <property type="entry name" value="FAD_binding_3"/>
    <property type="match status" value="1"/>
</dbReference>
<protein>
    <submittedName>
        <fullName evidence="4">2-polyprenyl-6-methoxyphenol hydroxylase-like FAD-dependent oxidoreductase</fullName>
    </submittedName>
</protein>
<dbReference type="GO" id="GO:0071949">
    <property type="term" value="F:FAD binding"/>
    <property type="evidence" value="ECO:0007669"/>
    <property type="project" value="InterPro"/>
</dbReference>
<organism evidence="4 5">
    <name type="scientific">Sphaerisporangium rubeum</name>
    <dbReference type="NCBI Taxonomy" id="321317"/>
    <lineage>
        <taxon>Bacteria</taxon>
        <taxon>Bacillati</taxon>
        <taxon>Actinomycetota</taxon>
        <taxon>Actinomycetes</taxon>
        <taxon>Streptosporangiales</taxon>
        <taxon>Streptosporangiaceae</taxon>
        <taxon>Sphaerisporangium</taxon>
    </lineage>
</organism>
<feature type="domain" description="FAD-binding" evidence="3">
    <location>
        <begin position="7"/>
        <end position="344"/>
    </location>
</feature>
<dbReference type="GO" id="GO:0004497">
    <property type="term" value="F:monooxygenase activity"/>
    <property type="evidence" value="ECO:0007669"/>
    <property type="project" value="UniProtKB-KW"/>
</dbReference>
<evidence type="ECO:0000259" key="3">
    <source>
        <dbReference type="Pfam" id="PF01494"/>
    </source>
</evidence>
<reference evidence="4 5" key="1">
    <citation type="submission" date="2020-08" db="EMBL/GenBank/DDBJ databases">
        <title>Sequencing the genomes of 1000 actinobacteria strains.</title>
        <authorList>
            <person name="Klenk H.-P."/>
        </authorList>
    </citation>
    <scope>NUCLEOTIDE SEQUENCE [LARGE SCALE GENOMIC DNA]</scope>
    <source>
        <strain evidence="4 5">DSM 44936</strain>
    </source>
</reference>
<keyword evidence="5" id="KW-1185">Reference proteome</keyword>